<evidence type="ECO:0000313" key="3">
    <source>
        <dbReference type="Proteomes" id="UP000429181"/>
    </source>
</evidence>
<reference evidence="2 3" key="1">
    <citation type="submission" date="2018-11" db="EMBL/GenBank/DDBJ databases">
        <title>Haplotype-resolved cattle genomes.</title>
        <authorList>
            <person name="Low W.Y."/>
            <person name="Tearle R."/>
            <person name="Bickhart D.M."/>
            <person name="Rosen B.D."/>
            <person name="Koren S."/>
            <person name="Rhie A."/>
            <person name="Hiendleder S."/>
            <person name="Phillippy A.M."/>
            <person name="Smith T.P.L."/>
            <person name="Williams J.L."/>
        </authorList>
    </citation>
    <scope>NUCLEOTIDE SEQUENCE [LARGE SCALE GENOMIC DNA]</scope>
</reference>
<evidence type="ECO:0000313" key="1">
    <source>
        <dbReference type="Ensembl" id="ENSBIXP00000020339.1"/>
    </source>
</evidence>
<reference evidence="1" key="2">
    <citation type="submission" date="2025-05" db="UniProtKB">
        <authorList>
            <consortium name="Ensembl"/>
        </authorList>
    </citation>
    <scope>IDENTIFICATION</scope>
</reference>
<dbReference type="Proteomes" id="UP000429181">
    <property type="component" value="Chromosome 3"/>
</dbReference>
<sequence>MTWGLFAPEHKQLLSGDLDEEIRVSPRFCPQQTLGSFIHSRVFQVSLKRGLIRRVIK</sequence>
<evidence type="ECO:0000313" key="2">
    <source>
        <dbReference type="Proteomes" id="UP000314981"/>
    </source>
</evidence>
<dbReference type="STRING" id="30522.A0A4W2D7Y6"/>
<proteinExistence type="predicted"/>
<keyword evidence="2" id="KW-1185">Reference proteome</keyword>
<dbReference type="GeneTree" id="ENSGT00940000181698"/>
<dbReference type="OMA" id="PRFCPQQ"/>
<dbReference type="Ensembl" id="ENSBIXT00000049366.1">
    <property type="protein sequence ID" value="ENSBIXP00000020339.1"/>
    <property type="gene ID" value="ENSBIXG00000004704.1"/>
</dbReference>
<protein>
    <submittedName>
        <fullName evidence="1">Uncharacterized protein</fullName>
    </submittedName>
</protein>
<accession>A0A4W2D7Y6</accession>
<name>A0A4W2D7Y6_BOBOX</name>
<dbReference type="Proteomes" id="UP000314981">
    <property type="component" value="Chromosome 3"/>
</dbReference>
<dbReference type="Ensembl" id="ENSBIXT00005020665.1">
    <property type="protein sequence ID" value="ENSBIXP00005011669.1"/>
    <property type="gene ID" value="ENSBIXG00005016026.1"/>
</dbReference>
<organism evidence="1 2">
    <name type="scientific">Bos indicus x Bos taurus</name>
    <name type="common">Hybrid cattle</name>
    <dbReference type="NCBI Taxonomy" id="30522"/>
    <lineage>
        <taxon>Eukaryota</taxon>
        <taxon>Metazoa</taxon>
        <taxon>Chordata</taxon>
        <taxon>Craniata</taxon>
        <taxon>Vertebrata</taxon>
        <taxon>Euteleostomi</taxon>
        <taxon>Mammalia</taxon>
        <taxon>Eutheria</taxon>
        <taxon>Laurasiatheria</taxon>
        <taxon>Artiodactyla</taxon>
        <taxon>Ruminantia</taxon>
        <taxon>Pecora</taxon>
        <taxon>Bovidae</taxon>
        <taxon>Bovinae</taxon>
        <taxon>Bos</taxon>
    </lineage>
</organism>
<dbReference type="AlphaFoldDB" id="A0A4W2D7Y6"/>